<evidence type="ECO:0000313" key="9">
    <source>
        <dbReference type="EMBL" id="SNS85701.1"/>
    </source>
</evidence>
<keyword evidence="4" id="KW-0646">Protease inhibitor</keyword>
<keyword evidence="5" id="KW-0722">Serine protease inhibitor</keyword>
<dbReference type="OrthoDB" id="3427327at2"/>
<evidence type="ECO:0000256" key="4">
    <source>
        <dbReference type="ARBA" id="ARBA00022690"/>
    </source>
</evidence>
<dbReference type="SUPFAM" id="SSF55399">
    <property type="entry name" value="Subtilisin inhibitor"/>
    <property type="match status" value="1"/>
</dbReference>
<evidence type="ECO:0000256" key="3">
    <source>
        <dbReference type="ARBA" id="ARBA00022525"/>
    </source>
</evidence>
<proteinExistence type="inferred from homology"/>
<dbReference type="Pfam" id="PF00720">
    <property type="entry name" value="SSI"/>
    <property type="match status" value="1"/>
</dbReference>
<comment type="subcellular location">
    <subcellularLocation>
        <location evidence="1">Secreted</location>
    </subcellularLocation>
</comment>
<feature type="domain" description="Subtilisin inhibitor" evidence="8">
    <location>
        <begin position="50"/>
        <end position="114"/>
    </location>
</feature>
<dbReference type="GO" id="GO:0004867">
    <property type="term" value="F:serine-type endopeptidase inhibitor activity"/>
    <property type="evidence" value="ECO:0007669"/>
    <property type="project" value="UniProtKB-KW"/>
</dbReference>
<evidence type="ECO:0000259" key="8">
    <source>
        <dbReference type="Pfam" id="PF00720"/>
    </source>
</evidence>
<gene>
    <name evidence="9" type="ORF">SAMN05216252_109140</name>
</gene>
<protein>
    <submittedName>
        <fullName evidence="9">Subtilisin inhibitor-like</fullName>
    </submittedName>
</protein>
<dbReference type="Proteomes" id="UP000198280">
    <property type="component" value="Unassembled WGS sequence"/>
</dbReference>
<keyword evidence="10" id="KW-1185">Reference proteome</keyword>
<reference evidence="9 10" key="1">
    <citation type="submission" date="2017-06" db="EMBL/GenBank/DDBJ databases">
        <authorList>
            <person name="Kim H.J."/>
            <person name="Triplett B.A."/>
        </authorList>
    </citation>
    <scope>NUCLEOTIDE SEQUENCE [LARGE SCALE GENOMIC DNA]</scope>
    <source>
        <strain evidence="9 10">CGMCC 4.1858</strain>
    </source>
</reference>
<keyword evidence="3" id="KW-0964">Secreted</keyword>
<evidence type="ECO:0000256" key="1">
    <source>
        <dbReference type="ARBA" id="ARBA00004613"/>
    </source>
</evidence>
<organism evidence="9 10">
    <name type="scientific">Actinacidiphila glaucinigra</name>
    <dbReference type="NCBI Taxonomy" id="235986"/>
    <lineage>
        <taxon>Bacteria</taxon>
        <taxon>Bacillati</taxon>
        <taxon>Actinomycetota</taxon>
        <taxon>Actinomycetes</taxon>
        <taxon>Kitasatosporales</taxon>
        <taxon>Streptomycetaceae</taxon>
        <taxon>Actinacidiphila</taxon>
    </lineage>
</organism>
<keyword evidence="7" id="KW-0732">Signal</keyword>
<dbReference type="Gene3D" id="3.30.350.10">
    <property type="entry name" value="Subtilisin inhibitor-like"/>
    <property type="match status" value="1"/>
</dbReference>
<evidence type="ECO:0000256" key="5">
    <source>
        <dbReference type="ARBA" id="ARBA00022900"/>
    </source>
</evidence>
<dbReference type="GO" id="GO:0005576">
    <property type="term" value="C:extracellular region"/>
    <property type="evidence" value="ECO:0007669"/>
    <property type="project" value="UniProtKB-SubCell"/>
</dbReference>
<evidence type="ECO:0000256" key="2">
    <source>
        <dbReference type="ARBA" id="ARBA00010472"/>
    </source>
</evidence>
<dbReference type="InterPro" id="IPR020054">
    <property type="entry name" value="Prot_inh_SSI_I16_CS"/>
</dbReference>
<name>A0A239HWS6_9ACTN</name>
<dbReference type="EMBL" id="FZOF01000009">
    <property type="protein sequence ID" value="SNS85701.1"/>
    <property type="molecule type" value="Genomic_DNA"/>
</dbReference>
<dbReference type="InterPro" id="IPR036819">
    <property type="entry name" value="Subtilisin_inhibitor-like_sf"/>
</dbReference>
<dbReference type="AlphaFoldDB" id="A0A239HWS6"/>
<comment type="similarity">
    <text evidence="2">Belongs to the protease inhibitor I16 (SSI) family.</text>
</comment>
<accession>A0A239HWS6</accession>
<keyword evidence="6" id="KW-1015">Disulfide bond</keyword>
<sequence>MRLARVPMTAALALGLPLTVAAPALACPPGPAAPPDVLRVTVDDGGGRLSEYDLRCDPVGGTHPEASEACARLERLGGPVGPSPKGTMCTMIYSGPQRATVRGSWRGRPVDARYDRSNGCETARWGRMAPVLPAPAVRDGSGDLGG</sequence>
<evidence type="ECO:0000256" key="6">
    <source>
        <dbReference type="ARBA" id="ARBA00023157"/>
    </source>
</evidence>
<feature type="chain" id="PRO_5012127704" evidence="7">
    <location>
        <begin position="27"/>
        <end position="146"/>
    </location>
</feature>
<feature type="signal peptide" evidence="7">
    <location>
        <begin position="1"/>
        <end position="26"/>
    </location>
</feature>
<evidence type="ECO:0000313" key="10">
    <source>
        <dbReference type="Proteomes" id="UP000198280"/>
    </source>
</evidence>
<evidence type="ECO:0000256" key="7">
    <source>
        <dbReference type="SAM" id="SignalP"/>
    </source>
</evidence>
<dbReference type="PROSITE" id="PS00999">
    <property type="entry name" value="SSI"/>
    <property type="match status" value="1"/>
</dbReference>
<dbReference type="RefSeq" id="WP_089225353.1">
    <property type="nucleotide sequence ID" value="NZ_FZOF01000009.1"/>
</dbReference>
<dbReference type="InterPro" id="IPR023549">
    <property type="entry name" value="Subtilisin_inhibitor"/>
</dbReference>